<dbReference type="PANTHER" id="PTHR23115">
    <property type="entry name" value="TRANSLATION FACTOR"/>
    <property type="match status" value="1"/>
</dbReference>
<keyword evidence="7" id="KW-0342">GTP-binding</keyword>
<dbReference type="GO" id="GO:0006415">
    <property type="term" value="P:translational termination"/>
    <property type="evidence" value="ECO:0007669"/>
    <property type="project" value="UniProtKB-ARBA"/>
</dbReference>
<dbReference type="InterPro" id="IPR009001">
    <property type="entry name" value="Transl_elong_EF1A/Init_IF2_C"/>
</dbReference>
<accession>A0A0N4V0C5</accession>
<evidence type="ECO:0000256" key="1">
    <source>
        <dbReference type="ARBA" id="ARBA00004496"/>
    </source>
</evidence>
<dbReference type="InterPro" id="IPR050100">
    <property type="entry name" value="TRAFAC_GTPase_members"/>
</dbReference>
<evidence type="ECO:0000256" key="8">
    <source>
        <dbReference type="SAM" id="MobiDB-lite"/>
    </source>
</evidence>
<dbReference type="PRINTS" id="PR00315">
    <property type="entry name" value="ELONGATNFCT"/>
</dbReference>
<evidence type="ECO:0000256" key="7">
    <source>
        <dbReference type="ARBA" id="ARBA00023134"/>
    </source>
</evidence>
<dbReference type="GO" id="GO:0005525">
    <property type="term" value="F:GTP binding"/>
    <property type="evidence" value="ECO:0007669"/>
    <property type="project" value="UniProtKB-KW"/>
</dbReference>
<feature type="region of interest" description="Disordered" evidence="8">
    <location>
        <begin position="74"/>
        <end position="108"/>
    </location>
</feature>
<evidence type="ECO:0000313" key="10">
    <source>
        <dbReference type="EMBL" id="VDD87929.1"/>
    </source>
</evidence>
<comment type="similarity">
    <text evidence="2">Belongs to the TRAFAC class translation factor GTPase superfamily. Classic translation factor GTPase family. EF-Tu/EF-1A subfamily.</text>
</comment>
<dbReference type="InterPro" id="IPR054696">
    <property type="entry name" value="GTP-eEF1A_C"/>
</dbReference>
<dbReference type="PROSITE" id="PS51722">
    <property type="entry name" value="G_TR_2"/>
    <property type="match status" value="1"/>
</dbReference>
<gene>
    <name evidence="10" type="ORF">EVEC_LOCUS3072</name>
</gene>
<dbReference type="CDD" id="cd03704">
    <property type="entry name" value="eRF3_C_III"/>
    <property type="match status" value="1"/>
</dbReference>
<dbReference type="FunFam" id="2.40.30.10:FF:000017">
    <property type="entry name" value="Eukaryotic peptide chain release factor GTP-binding subunit"/>
    <property type="match status" value="1"/>
</dbReference>
<dbReference type="AlphaFoldDB" id="A0A0N4V0C5"/>
<evidence type="ECO:0000256" key="5">
    <source>
        <dbReference type="ARBA" id="ARBA00022741"/>
    </source>
</evidence>
<name>A0A0N4V0C5_ENTVE</name>
<evidence type="ECO:0000256" key="4">
    <source>
        <dbReference type="ARBA" id="ARBA00022553"/>
    </source>
</evidence>
<dbReference type="CDD" id="cd04089">
    <property type="entry name" value="eRF3_II"/>
    <property type="match status" value="1"/>
</dbReference>
<dbReference type="OrthoDB" id="342024at2759"/>
<dbReference type="SUPFAM" id="SSF50447">
    <property type="entry name" value="Translation proteins"/>
    <property type="match status" value="1"/>
</dbReference>
<reference evidence="10 11" key="2">
    <citation type="submission" date="2018-10" db="EMBL/GenBank/DDBJ databases">
        <authorList>
            <consortium name="Pathogen Informatics"/>
        </authorList>
    </citation>
    <scope>NUCLEOTIDE SEQUENCE [LARGE SCALE GENOMIC DNA]</scope>
</reference>
<sequence length="626" mass="70095">MSDNNFSRRGLNPNAQAFVPNPGARPFVPGQPYMYSGPPSMCGQRMPMFPVYQQMPPMFPPQVMLNTARMHYMQQQQYRPPPTQQPFSDQQQPAEAWDDEFPDSEPQELGLEEPRAAGDINIPTRPEQEVESSEKVDEEKEAVVESNNEENFNGLAAREVGAGDDKAVLGPESTEKLEEDEVASLATKFKRSTFVDDGSRKEHIIIVFIGHVDAGKSTIGGHIMYLTGMVDKRTLEKYEKEAKDKGRESWYLSWALDTNDEEREKGKTVECGRAYFETEHKHFTILDAPGHKSFVPNMISGATQADLAVLVISARKGEFETGFDRGGQTCEHAMLVKTAGVKHLVILVNKMDDPTVNWDEERFKEIQSKLTPFLRRCGFNPKSDMYYIPVSGLTGAFIKERPSAEFGSWYTGPCLLDYLDTMLPPMSRTYDGPVRTVIADKYSDMGTIVIGKMESGVIGKGDTVVVMPNRTIVQVIQLWSDEEETDKVISGDNVKLKLKGIEDVDILAGFVLCSPESLCHVGRIFDAEVLILEHKSIIASGYSCVLHIQAAIEEVTVQRVICTIDKKSGAKVKARFVKQDEKCIMRLESAEPFCLEVFKDFPQMGRFMLRDEGKTIAIGKVVKIVE</sequence>
<dbReference type="InterPro" id="IPR009000">
    <property type="entry name" value="Transl_B-barrel_sf"/>
</dbReference>
<keyword evidence="4" id="KW-0597">Phosphoprotein</keyword>
<evidence type="ECO:0000256" key="6">
    <source>
        <dbReference type="ARBA" id="ARBA00022917"/>
    </source>
</evidence>
<feature type="region of interest" description="Disordered" evidence="8">
    <location>
        <begin position="1"/>
        <end position="23"/>
    </location>
</feature>
<feature type="domain" description="Tr-type G" evidence="9">
    <location>
        <begin position="201"/>
        <end position="427"/>
    </location>
</feature>
<evidence type="ECO:0000259" key="9">
    <source>
        <dbReference type="PROSITE" id="PS51722"/>
    </source>
</evidence>
<dbReference type="PROSITE" id="PS00301">
    <property type="entry name" value="G_TR_1"/>
    <property type="match status" value="1"/>
</dbReference>
<feature type="compositionally biased region" description="Acidic residues" evidence="8">
    <location>
        <begin position="96"/>
        <end position="106"/>
    </location>
</feature>
<dbReference type="EMBL" id="UXUI01007502">
    <property type="protein sequence ID" value="VDD87929.1"/>
    <property type="molecule type" value="Genomic_DNA"/>
</dbReference>
<dbReference type="Pfam" id="PF22594">
    <property type="entry name" value="GTP-eEF1A_C"/>
    <property type="match status" value="1"/>
</dbReference>
<dbReference type="SUPFAM" id="SSF52540">
    <property type="entry name" value="P-loop containing nucleoside triphosphate hydrolases"/>
    <property type="match status" value="1"/>
</dbReference>
<dbReference type="STRING" id="51028.A0A0N4V0C5"/>
<protein>
    <submittedName>
        <fullName evidence="12">Tr-type G domain-containing protein</fullName>
    </submittedName>
</protein>
<dbReference type="Gene3D" id="2.40.30.10">
    <property type="entry name" value="Translation factors"/>
    <property type="match status" value="2"/>
</dbReference>
<dbReference type="InterPro" id="IPR004161">
    <property type="entry name" value="EFTu-like_2"/>
</dbReference>
<evidence type="ECO:0000313" key="11">
    <source>
        <dbReference type="Proteomes" id="UP000274131"/>
    </source>
</evidence>
<keyword evidence="3" id="KW-0963">Cytoplasm</keyword>
<keyword evidence="6" id="KW-0648">Protein biosynthesis</keyword>
<dbReference type="GO" id="GO:0003924">
    <property type="term" value="F:GTPase activity"/>
    <property type="evidence" value="ECO:0007669"/>
    <property type="project" value="InterPro"/>
</dbReference>
<comment type="subcellular location">
    <subcellularLocation>
        <location evidence="1">Cytoplasm</location>
    </subcellularLocation>
</comment>
<reference evidence="12" key="1">
    <citation type="submission" date="2017-02" db="UniProtKB">
        <authorList>
            <consortium name="WormBaseParasite"/>
        </authorList>
    </citation>
    <scope>IDENTIFICATION</scope>
</reference>
<evidence type="ECO:0000256" key="2">
    <source>
        <dbReference type="ARBA" id="ARBA00007249"/>
    </source>
</evidence>
<dbReference type="Gene3D" id="3.40.50.300">
    <property type="entry name" value="P-loop containing nucleotide triphosphate hydrolases"/>
    <property type="match status" value="1"/>
</dbReference>
<keyword evidence="5" id="KW-0547">Nucleotide-binding</keyword>
<dbReference type="WBParaSite" id="EVEC_0000336401-mRNA-1">
    <property type="protein sequence ID" value="EVEC_0000336401-mRNA-1"/>
    <property type="gene ID" value="EVEC_0000336401"/>
</dbReference>
<dbReference type="FunFam" id="3.40.50.300:FF:000270">
    <property type="entry name" value="Eukaryotic peptide chain release factor GTP-binding subunit ERF3A"/>
    <property type="match status" value="1"/>
</dbReference>
<proteinExistence type="inferred from homology"/>
<dbReference type="FunFam" id="2.40.30.10:FF:000020">
    <property type="entry name" value="Translation elongation factor EF-1"/>
    <property type="match status" value="1"/>
</dbReference>
<keyword evidence="11" id="KW-1185">Reference proteome</keyword>
<evidence type="ECO:0000256" key="3">
    <source>
        <dbReference type="ARBA" id="ARBA00022490"/>
    </source>
</evidence>
<dbReference type="Pfam" id="PF00009">
    <property type="entry name" value="GTP_EFTU"/>
    <property type="match status" value="1"/>
</dbReference>
<dbReference type="InterPro" id="IPR000795">
    <property type="entry name" value="T_Tr_GTP-bd_dom"/>
</dbReference>
<dbReference type="CDD" id="cd01883">
    <property type="entry name" value="EF1_alpha"/>
    <property type="match status" value="1"/>
</dbReference>
<dbReference type="InterPro" id="IPR027417">
    <property type="entry name" value="P-loop_NTPase"/>
</dbReference>
<organism evidence="12">
    <name type="scientific">Enterobius vermicularis</name>
    <name type="common">Human pinworm</name>
    <dbReference type="NCBI Taxonomy" id="51028"/>
    <lineage>
        <taxon>Eukaryota</taxon>
        <taxon>Metazoa</taxon>
        <taxon>Ecdysozoa</taxon>
        <taxon>Nematoda</taxon>
        <taxon>Chromadorea</taxon>
        <taxon>Rhabditida</taxon>
        <taxon>Spirurina</taxon>
        <taxon>Oxyuridomorpha</taxon>
        <taxon>Oxyuroidea</taxon>
        <taxon>Oxyuridae</taxon>
        <taxon>Enterobius</taxon>
    </lineage>
</organism>
<dbReference type="GO" id="GO:0005737">
    <property type="term" value="C:cytoplasm"/>
    <property type="evidence" value="ECO:0007669"/>
    <property type="project" value="UniProtKB-SubCell"/>
</dbReference>
<dbReference type="InterPro" id="IPR031157">
    <property type="entry name" value="G_TR_CS"/>
</dbReference>
<dbReference type="Pfam" id="PF03144">
    <property type="entry name" value="GTP_EFTU_D2"/>
    <property type="match status" value="1"/>
</dbReference>
<evidence type="ECO:0000313" key="12">
    <source>
        <dbReference type="WBParaSite" id="EVEC_0000336401-mRNA-1"/>
    </source>
</evidence>
<dbReference type="SUPFAM" id="SSF50465">
    <property type="entry name" value="EF-Tu/eEF-1alpha/eIF2-gamma C-terminal domain"/>
    <property type="match status" value="1"/>
</dbReference>
<dbReference type="Proteomes" id="UP000274131">
    <property type="component" value="Unassembled WGS sequence"/>
</dbReference>